<dbReference type="EMBL" id="QGKM01000087">
    <property type="protein sequence ID" value="PWQ92459.1"/>
    <property type="molecule type" value="Genomic_DNA"/>
</dbReference>
<reference evidence="5 6" key="1">
    <citation type="submission" date="2018-05" db="EMBL/GenBank/DDBJ databases">
        <title>Leucothrix arctica sp. nov., isolated from Arctic seawater.</title>
        <authorList>
            <person name="Choi A."/>
            <person name="Baek K."/>
        </authorList>
    </citation>
    <scope>NUCLEOTIDE SEQUENCE [LARGE SCALE GENOMIC DNA]</scope>
    <source>
        <strain evidence="5 6">JCM 18388</strain>
    </source>
</reference>
<keyword evidence="3 5" id="KW-0418">Kinase</keyword>
<keyword evidence="6" id="KW-1185">Reference proteome</keyword>
<dbReference type="AlphaFoldDB" id="A0A317C280"/>
<evidence type="ECO:0000259" key="4">
    <source>
        <dbReference type="Pfam" id="PF07804"/>
    </source>
</evidence>
<dbReference type="RefSeq" id="WP_109839608.1">
    <property type="nucleotide sequence ID" value="NZ_QGKM01000087.1"/>
</dbReference>
<comment type="caution">
    <text evidence="5">The sequence shown here is derived from an EMBL/GenBank/DDBJ whole genome shotgun (WGS) entry which is preliminary data.</text>
</comment>
<dbReference type="OrthoDB" id="9805913at2"/>
<dbReference type="GO" id="GO:0005829">
    <property type="term" value="C:cytosol"/>
    <property type="evidence" value="ECO:0007669"/>
    <property type="project" value="TreeGrafter"/>
</dbReference>
<name>A0A317C280_9GAMM</name>
<evidence type="ECO:0000256" key="2">
    <source>
        <dbReference type="ARBA" id="ARBA00022679"/>
    </source>
</evidence>
<evidence type="ECO:0000256" key="3">
    <source>
        <dbReference type="ARBA" id="ARBA00022777"/>
    </source>
</evidence>
<keyword evidence="2" id="KW-0808">Transferase</keyword>
<accession>A0A317C280</accession>
<evidence type="ECO:0000313" key="6">
    <source>
        <dbReference type="Proteomes" id="UP000245539"/>
    </source>
</evidence>
<comment type="similarity">
    <text evidence="1">Belongs to the HipA Ser/Thr kinase family.</text>
</comment>
<organism evidence="5 6">
    <name type="scientific">Leucothrix pacifica</name>
    <dbReference type="NCBI Taxonomy" id="1247513"/>
    <lineage>
        <taxon>Bacteria</taxon>
        <taxon>Pseudomonadati</taxon>
        <taxon>Pseudomonadota</taxon>
        <taxon>Gammaproteobacteria</taxon>
        <taxon>Thiotrichales</taxon>
        <taxon>Thiotrichaceae</taxon>
        <taxon>Leucothrix</taxon>
    </lineage>
</organism>
<dbReference type="GO" id="GO:0004674">
    <property type="term" value="F:protein serine/threonine kinase activity"/>
    <property type="evidence" value="ECO:0007669"/>
    <property type="project" value="TreeGrafter"/>
</dbReference>
<dbReference type="PANTHER" id="PTHR37419:SF8">
    <property type="entry name" value="TOXIN YJJJ"/>
    <property type="match status" value="1"/>
</dbReference>
<dbReference type="InterPro" id="IPR012893">
    <property type="entry name" value="HipA-like_C"/>
</dbReference>
<evidence type="ECO:0000256" key="1">
    <source>
        <dbReference type="ARBA" id="ARBA00010164"/>
    </source>
</evidence>
<dbReference type="Proteomes" id="UP000245539">
    <property type="component" value="Unassembled WGS sequence"/>
</dbReference>
<gene>
    <name evidence="5" type="ORF">DKW60_20910</name>
</gene>
<feature type="domain" description="HipA-like C-terminal" evidence="4">
    <location>
        <begin position="168"/>
        <end position="395"/>
    </location>
</feature>
<protein>
    <submittedName>
        <fullName evidence="5">Phosphatidylinositol kinase</fullName>
    </submittedName>
</protein>
<dbReference type="InterPro" id="IPR052028">
    <property type="entry name" value="HipA_Ser/Thr_kinase"/>
</dbReference>
<sequence length="435" mass="48864">MENHCVLQLYLNHSWQDVASLSLFDPPSRGWQAKNYIAYTTSHAIEHMGKQDANAIAWNLPVTLDATQSEQWPGFIMDLLPQGYGRQELLRQLQLPPNAGQDADWSLLMAGASNPIGNCRIREATEWLQSRRSSEPQGFTQDSIATRGEDFTEHLAQHGLFIAGSSGVQGEWPKLLLTQDASGLFYLDHQLPDDQAKAHWLVKFSRGDNLALNTILQLESIWMELARFLGLRVHGSLIFDQRALFIKRFDRECIGSEQPVVARHAQESLYSLCQRSGFGTRLSHNEVCKKLAASCTNPLQEIIEYLKRDIANVALGNTDNHGRNTAITRKENGWIGLTPLFDFAPMVLHPDGIARTTRWDYDDLGAPLWQSVISQTEEATGLSNYPIVQALQQMAEPVSQLPTEMKRLFVDDAIITRFSQRCEDISNQLGALSHG</sequence>
<evidence type="ECO:0000313" key="5">
    <source>
        <dbReference type="EMBL" id="PWQ92459.1"/>
    </source>
</evidence>
<dbReference type="PANTHER" id="PTHR37419">
    <property type="entry name" value="SERINE/THREONINE-PROTEIN KINASE TOXIN HIPA"/>
    <property type="match status" value="1"/>
</dbReference>
<dbReference type="Pfam" id="PF07804">
    <property type="entry name" value="HipA_C"/>
    <property type="match status" value="1"/>
</dbReference>
<proteinExistence type="inferred from homology"/>